<feature type="region of interest" description="Disordered" evidence="1">
    <location>
        <begin position="1"/>
        <end position="80"/>
    </location>
</feature>
<name>A0A4V4HC52_DENBC</name>
<accession>A0A4V4HC52</accession>
<protein>
    <submittedName>
        <fullName evidence="2">Uncharacterized protein</fullName>
    </submittedName>
</protein>
<feature type="compositionally biased region" description="Polar residues" evidence="1">
    <location>
        <begin position="418"/>
        <end position="427"/>
    </location>
</feature>
<gene>
    <name evidence="2" type="ORF">K435DRAFT_464830</name>
</gene>
<dbReference type="Proteomes" id="UP000297245">
    <property type="component" value="Unassembled WGS sequence"/>
</dbReference>
<proteinExistence type="predicted"/>
<dbReference type="EMBL" id="ML179765">
    <property type="protein sequence ID" value="THU81995.1"/>
    <property type="molecule type" value="Genomic_DNA"/>
</dbReference>
<evidence type="ECO:0000313" key="3">
    <source>
        <dbReference type="Proteomes" id="UP000297245"/>
    </source>
</evidence>
<dbReference type="AlphaFoldDB" id="A0A4V4HC52"/>
<sequence>MDQIRHGPELPTVLHNQHHENDNRDITDSYNTTNTDNNNSHNSHRTDNNSSYNSYRTNNYFGNHSINPNPPQSPYSPPKKEHLKAHELYARMLYPKGHGYPLWTPEPNEQTPAEYYEDGIKVGDVGFITQDGGFEFLFNITLPENHEIHQKWRGVPGNFKPLELDDKAGYLIRNSQVLPGDTIHSEGTEIRDGGYFDVRISNLPIDANIGFQLRSRHSEGAALLLPQGASKTEYVMASSLRDFAAAHAETWYRYFHERGYSDIRNGSLYIISGFLKTACYHTAVFHGESPAQLSKLRLSITSIPGRGFRKDSTSGDQRHSAPGHLSQNLAVFILGWKIMLRPKGWWAHMSERWGWRHDDNCHRTTESDLLQIPDENVERVMSRPAMLNLPPDPNASPQRENLRRGQGVNENQRENQSGERSQGSSVSFAQDEMLSGMDPIVQYDGAELQLRPYHPSDTINKYLLKQSPDSQIAITHDSVWCSVMHEVIISLLFS</sequence>
<keyword evidence="3" id="KW-1185">Reference proteome</keyword>
<feature type="region of interest" description="Disordered" evidence="1">
    <location>
        <begin position="385"/>
        <end position="427"/>
    </location>
</feature>
<reference evidence="2 3" key="1">
    <citation type="journal article" date="2019" name="Nat. Ecol. Evol.">
        <title>Megaphylogeny resolves global patterns of mushroom evolution.</title>
        <authorList>
            <person name="Varga T."/>
            <person name="Krizsan K."/>
            <person name="Foldi C."/>
            <person name="Dima B."/>
            <person name="Sanchez-Garcia M."/>
            <person name="Sanchez-Ramirez S."/>
            <person name="Szollosi G.J."/>
            <person name="Szarkandi J.G."/>
            <person name="Papp V."/>
            <person name="Albert L."/>
            <person name="Andreopoulos W."/>
            <person name="Angelini C."/>
            <person name="Antonin V."/>
            <person name="Barry K.W."/>
            <person name="Bougher N.L."/>
            <person name="Buchanan P."/>
            <person name="Buyck B."/>
            <person name="Bense V."/>
            <person name="Catcheside P."/>
            <person name="Chovatia M."/>
            <person name="Cooper J."/>
            <person name="Damon W."/>
            <person name="Desjardin D."/>
            <person name="Finy P."/>
            <person name="Geml J."/>
            <person name="Haridas S."/>
            <person name="Hughes K."/>
            <person name="Justo A."/>
            <person name="Karasinski D."/>
            <person name="Kautmanova I."/>
            <person name="Kiss B."/>
            <person name="Kocsube S."/>
            <person name="Kotiranta H."/>
            <person name="LaButti K.M."/>
            <person name="Lechner B.E."/>
            <person name="Liimatainen K."/>
            <person name="Lipzen A."/>
            <person name="Lukacs Z."/>
            <person name="Mihaltcheva S."/>
            <person name="Morgado L.N."/>
            <person name="Niskanen T."/>
            <person name="Noordeloos M.E."/>
            <person name="Ohm R.A."/>
            <person name="Ortiz-Santana B."/>
            <person name="Ovrebo C."/>
            <person name="Racz N."/>
            <person name="Riley R."/>
            <person name="Savchenko A."/>
            <person name="Shiryaev A."/>
            <person name="Soop K."/>
            <person name="Spirin V."/>
            <person name="Szebenyi C."/>
            <person name="Tomsovsky M."/>
            <person name="Tulloss R.E."/>
            <person name="Uehling J."/>
            <person name="Grigoriev I.V."/>
            <person name="Vagvolgyi C."/>
            <person name="Papp T."/>
            <person name="Martin F.M."/>
            <person name="Miettinen O."/>
            <person name="Hibbett D.S."/>
            <person name="Nagy L.G."/>
        </authorList>
    </citation>
    <scope>NUCLEOTIDE SEQUENCE [LARGE SCALE GENOMIC DNA]</scope>
    <source>
        <strain evidence="2 3">CBS 962.96</strain>
    </source>
</reference>
<feature type="compositionally biased region" description="Pro residues" evidence="1">
    <location>
        <begin position="68"/>
        <end position="77"/>
    </location>
</feature>
<feature type="compositionally biased region" description="Low complexity" evidence="1">
    <location>
        <begin position="48"/>
        <end position="60"/>
    </location>
</feature>
<dbReference type="OrthoDB" id="3070764at2759"/>
<feature type="compositionally biased region" description="Basic and acidic residues" evidence="1">
    <location>
        <begin position="17"/>
        <end position="27"/>
    </location>
</feature>
<feature type="compositionally biased region" description="Low complexity" evidence="1">
    <location>
        <begin position="28"/>
        <end position="41"/>
    </location>
</feature>
<evidence type="ECO:0000313" key="2">
    <source>
        <dbReference type="EMBL" id="THU81995.1"/>
    </source>
</evidence>
<evidence type="ECO:0000256" key="1">
    <source>
        <dbReference type="SAM" id="MobiDB-lite"/>
    </source>
</evidence>
<organism evidence="2 3">
    <name type="scientific">Dendrothele bispora (strain CBS 962.96)</name>
    <dbReference type="NCBI Taxonomy" id="1314807"/>
    <lineage>
        <taxon>Eukaryota</taxon>
        <taxon>Fungi</taxon>
        <taxon>Dikarya</taxon>
        <taxon>Basidiomycota</taxon>
        <taxon>Agaricomycotina</taxon>
        <taxon>Agaricomycetes</taxon>
        <taxon>Agaricomycetidae</taxon>
        <taxon>Agaricales</taxon>
        <taxon>Agaricales incertae sedis</taxon>
        <taxon>Dendrothele</taxon>
    </lineage>
</organism>